<reference evidence="2" key="1">
    <citation type="journal article" date="2021" name="Proc. Natl. Acad. Sci. U.S.A.">
        <title>A Catalog of Tens of Thousands of Viruses from Human Metagenomes Reveals Hidden Associations with Chronic Diseases.</title>
        <authorList>
            <person name="Tisza M.J."/>
            <person name="Buck C.B."/>
        </authorList>
    </citation>
    <scope>NUCLEOTIDE SEQUENCE</scope>
    <source>
        <strain evidence="2">CtmP938</strain>
    </source>
</reference>
<keyword evidence="1" id="KW-0175">Coiled coil</keyword>
<feature type="coiled-coil region" evidence="1">
    <location>
        <begin position="9"/>
        <end position="36"/>
    </location>
</feature>
<name>A0A8S5S4D6_9CAUD</name>
<evidence type="ECO:0000313" key="2">
    <source>
        <dbReference type="EMBL" id="DAF45801.1"/>
    </source>
</evidence>
<evidence type="ECO:0000256" key="1">
    <source>
        <dbReference type="SAM" id="Coils"/>
    </source>
</evidence>
<protein>
    <submittedName>
        <fullName evidence="2">Uncharacterized protein</fullName>
    </submittedName>
</protein>
<proteinExistence type="predicted"/>
<organism evidence="2">
    <name type="scientific">Siphoviridae sp. ctmP938</name>
    <dbReference type="NCBI Taxonomy" id="2827933"/>
    <lineage>
        <taxon>Viruses</taxon>
        <taxon>Duplodnaviria</taxon>
        <taxon>Heunggongvirae</taxon>
        <taxon>Uroviricota</taxon>
        <taxon>Caudoviricetes</taxon>
    </lineage>
</organism>
<accession>A0A8S5S4D6</accession>
<dbReference type="EMBL" id="BK032519">
    <property type="protein sequence ID" value="DAF45801.1"/>
    <property type="molecule type" value="Genomic_DNA"/>
</dbReference>
<sequence>MSKDDNRALREELESCRALQAEISDYKRRTAELQKEQSCLTSLIAEGTGNASDLAALNILIADRVRHQCRARERLEKKLLEADKKISRVSDAELRVILRQRYIDGLTWEAIGRRNGHPWTAWAKVKVHRFFYKN</sequence>